<feature type="transmembrane region" description="Helical" evidence="11">
    <location>
        <begin position="274"/>
        <end position="290"/>
    </location>
</feature>
<comment type="subcellular location">
    <subcellularLocation>
        <location evidence="11">Cell inner membrane</location>
        <topology evidence="11">Multi-pass membrane protein</topology>
    </subcellularLocation>
    <subcellularLocation>
        <location evidence="2">Membrane</location>
        <topology evidence="2">Multi-pass membrane protein</topology>
    </subcellularLocation>
</comment>
<evidence type="ECO:0000256" key="1">
    <source>
        <dbReference type="ARBA" id="ARBA00001946"/>
    </source>
</evidence>
<dbReference type="RefSeq" id="WP_110400600.1">
    <property type="nucleotide sequence ID" value="NZ_QJJS01000007.1"/>
</dbReference>
<feature type="transmembrane region" description="Helical" evidence="11">
    <location>
        <begin position="119"/>
        <end position="136"/>
    </location>
</feature>
<dbReference type="UniPathway" id="UPA00232"/>
<dbReference type="CDD" id="cd13959">
    <property type="entry name" value="PT_UbiA_COQ2"/>
    <property type="match status" value="1"/>
</dbReference>
<dbReference type="PANTHER" id="PTHR11048">
    <property type="entry name" value="PRENYLTRANSFERASES"/>
    <property type="match status" value="1"/>
</dbReference>
<dbReference type="Pfam" id="PF01040">
    <property type="entry name" value="UbiA"/>
    <property type="match status" value="1"/>
</dbReference>
<sequence length="291" mass="31817">MDTTDPAPSRLSLWLDLIRWNRPAGWLLLLWPTLSALWLAAGGFPGLHLVLVFTLGTILMRSAGCCINDVADREFDRHVKRTARRPVTSGAVSVGEALKLGAALALLAFLLVLSTNTPTILFSLAALAITIAYPYAKRWVSMPQAVLGVAFGFGIPMAWSAVTGTVPVEAWLLCLGNLCWVLAYDTEYAMVDRDDDLKIGIRTSAITLGRFDVPAVMAFYLLFVALWALVGARAGLGLPYALGLAAALVQVGWHFRLIRDRSRDGCFRAFRENHWIGFSVFAGLVVDLLLR</sequence>
<dbReference type="EC" id="2.5.1.39" evidence="11 12"/>
<comment type="caution">
    <text evidence="13">The sequence shown here is derived from an EMBL/GenBank/DDBJ whole genome shotgun (WGS) entry which is preliminary data.</text>
</comment>
<evidence type="ECO:0000256" key="10">
    <source>
        <dbReference type="ARBA" id="ARBA00023136"/>
    </source>
</evidence>
<keyword evidence="9 11" id="KW-1133">Transmembrane helix</keyword>
<keyword evidence="4 11" id="KW-1003">Cell membrane</keyword>
<dbReference type="InterPro" id="IPR006370">
    <property type="entry name" value="HB_polyprenyltransferase-like"/>
</dbReference>
<dbReference type="AlphaFoldDB" id="A0A318H0H6"/>
<evidence type="ECO:0000256" key="9">
    <source>
        <dbReference type="ARBA" id="ARBA00022989"/>
    </source>
</evidence>
<dbReference type="GO" id="GO:0008412">
    <property type="term" value="F:4-hydroxybenzoate polyprenyltransferase activity"/>
    <property type="evidence" value="ECO:0007669"/>
    <property type="project" value="UniProtKB-UniRule"/>
</dbReference>
<comment type="similarity">
    <text evidence="3 11">Belongs to the UbiA prenyltransferase family.</text>
</comment>
<evidence type="ECO:0000313" key="13">
    <source>
        <dbReference type="EMBL" id="PXW96180.1"/>
    </source>
</evidence>
<evidence type="ECO:0000256" key="2">
    <source>
        <dbReference type="ARBA" id="ARBA00004141"/>
    </source>
</evidence>
<dbReference type="PANTHER" id="PTHR11048:SF28">
    <property type="entry name" value="4-HYDROXYBENZOATE POLYPRENYLTRANSFERASE, MITOCHONDRIAL"/>
    <property type="match status" value="1"/>
</dbReference>
<gene>
    <name evidence="11" type="primary">ubiA</name>
    <name evidence="13" type="ORF">C7444_10786</name>
</gene>
<evidence type="ECO:0000256" key="6">
    <source>
        <dbReference type="ARBA" id="ARBA00022679"/>
    </source>
</evidence>
<dbReference type="InterPro" id="IPR030470">
    <property type="entry name" value="UbiA_prenylTrfase_CS"/>
</dbReference>
<evidence type="ECO:0000256" key="8">
    <source>
        <dbReference type="ARBA" id="ARBA00022692"/>
    </source>
</evidence>
<keyword evidence="5 11" id="KW-0997">Cell inner membrane</keyword>
<comment type="pathway">
    <text evidence="11">Cofactor biosynthesis; ubiquinone biosynthesis.</text>
</comment>
<keyword evidence="8 11" id="KW-0812">Transmembrane</keyword>
<evidence type="ECO:0000313" key="14">
    <source>
        <dbReference type="Proteomes" id="UP000247811"/>
    </source>
</evidence>
<proteinExistence type="inferred from homology"/>
<keyword evidence="6 11" id="KW-0808">Transferase</keyword>
<reference evidence="13 14" key="1">
    <citation type="submission" date="2018-05" db="EMBL/GenBank/DDBJ databases">
        <title>Genomic Encyclopedia of Type Strains, Phase IV (KMG-IV): sequencing the most valuable type-strain genomes for metagenomic binning, comparative biology and taxonomic classification.</title>
        <authorList>
            <person name="Goeker M."/>
        </authorList>
    </citation>
    <scope>NUCLEOTIDE SEQUENCE [LARGE SCALE GENOMIC DNA]</scope>
    <source>
        <strain evidence="13 14">DSM 566</strain>
    </source>
</reference>
<organism evidence="13 14">
    <name type="scientific">Sphaerotilus hippei</name>
    <dbReference type="NCBI Taxonomy" id="744406"/>
    <lineage>
        <taxon>Bacteria</taxon>
        <taxon>Pseudomonadati</taxon>
        <taxon>Pseudomonadota</taxon>
        <taxon>Betaproteobacteria</taxon>
        <taxon>Burkholderiales</taxon>
        <taxon>Sphaerotilaceae</taxon>
        <taxon>Sphaerotilus</taxon>
    </lineage>
</organism>
<comment type="cofactor">
    <cofactor evidence="1 11">
        <name>Mg(2+)</name>
        <dbReference type="ChEBI" id="CHEBI:18420"/>
    </cofactor>
</comment>
<keyword evidence="10 11" id="KW-0472">Membrane</keyword>
<dbReference type="Gene3D" id="1.20.120.1780">
    <property type="entry name" value="UbiA prenyltransferase"/>
    <property type="match status" value="1"/>
</dbReference>
<dbReference type="NCBIfam" id="TIGR01474">
    <property type="entry name" value="ubiA_proteo"/>
    <property type="match status" value="1"/>
</dbReference>
<dbReference type="GO" id="GO:0005886">
    <property type="term" value="C:plasma membrane"/>
    <property type="evidence" value="ECO:0007669"/>
    <property type="project" value="UniProtKB-SubCell"/>
</dbReference>
<evidence type="ECO:0000256" key="12">
    <source>
        <dbReference type="NCBIfam" id="TIGR01474"/>
    </source>
</evidence>
<dbReference type="FunFam" id="1.20.120.1780:FF:000001">
    <property type="entry name" value="4-hydroxybenzoate octaprenyltransferase"/>
    <property type="match status" value="1"/>
</dbReference>
<keyword evidence="7 11" id="KW-0831">Ubiquinone biosynthesis</keyword>
<comment type="catalytic activity">
    <reaction evidence="11">
        <text>all-trans-octaprenyl diphosphate + 4-hydroxybenzoate = 4-hydroxy-3-(all-trans-octaprenyl)benzoate + diphosphate</text>
        <dbReference type="Rhea" id="RHEA:27782"/>
        <dbReference type="ChEBI" id="CHEBI:1617"/>
        <dbReference type="ChEBI" id="CHEBI:17879"/>
        <dbReference type="ChEBI" id="CHEBI:33019"/>
        <dbReference type="ChEBI" id="CHEBI:57711"/>
        <dbReference type="EC" id="2.5.1.39"/>
    </reaction>
</comment>
<comment type="function">
    <text evidence="11">Catalyzes the prenylation of para-hydroxybenzoate (PHB) with an all-trans polyprenyl group. Mediates the second step in the final reaction sequence of ubiquinone-8 (UQ-8) biosynthesis, which is the condensation of the polyisoprenoid side chain with PHB, generating the first membrane-bound Q intermediate 3-octaprenyl-4-hydroxybenzoate.</text>
</comment>
<dbReference type="PROSITE" id="PS00943">
    <property type="entry name" value="UBIA"/>
    <property type="match status" value="1"/>
</dbReference>
<evidence type="ECO:0000256" key="7">
    <source>
        <dbReference type="ARBA" id="ARBA00022688"/>
    </source>
</evidence>
<dbReference type="InterPro" id="IPR044878">
    <property type="entry name" value="UbiA_sf"/>
</dbReference>
<dbReference type="Proteomes" id="UP000247811">
    <property type="component" value="Unassembled WGS sequence"/>
</dbReference>
<dbReference type="OrthoDB" id="9782418at2"/>
<dbReference type="FunFam" id="1.10.357.140:FF:000008">
    <property type="entry name" value="4-hydroxybenzoate octaprenyltransferase"/>
    <property type="match status" value="1"/>
</dbReference>
<dbReference type="EMBL" id="QJJS01000007">
    <property type="protein sequence ID" value="PXW96180.1"/>
    <property type="molecule type" value="Genomic_DNA"/>
</dbReference>
<dbReference type="InterPro" id="IPR039653">
    <property type="entry name" value="Prenyltransferase"/>
</dbReference>
<feature type="transmembrane region" description="Helical" evidence="11">
    <location>
        <begin position="145"/>
        <end position="164"/>
    </location>
</feature>
<dbReference type="HAMAP" id="MF_01635">
    <property type="entry name" value="UbiA"/>
    <property type="match status" value="1"/>
</dbReference>
<evidence type="ECO:0000256" key="11">
    <source>
        <dbReference type="HAMAP-Rule" id="MF_01635"/>
    </source>
</evidence>
<feature type="transmembrane region" description="Helical" evidence="11">
    <location>
        <begin position="47"/>
        <end position="70"/>
    </location>
</feature>
<evidence type="ECO:0000256" key="4">
    <source>
        <dbReference type="ARBA" id="ARBA00022475"/>
    </source>
</evidence>
<protein>
    <recommendedName>
        <fullName evidence="11 12">4-hydroxybenzoate octaprenyltransferase</fullName>
        <ecNumber evidence="11 12">2.5.1.39</ecNumber>
    </recommendedName>
    <alternativeName>
        <fullName evidence="11">4-HB polyprenyltransferase</fullName>
    </alternativeName>
</protein>
<feature type="transmembrane region" description="Helical" evidence="11">
    <location>
        <begin position="211"/>
        <end position="230"/>
    </location>
</feature>
<accession>A0A318H0H6</accession>
<evidence type="ECO:0000256" key="5">
    <source>
        <dbReference type="ARBA" id="ARBA00022519"/>
    </source>
</evidence>
<dbReference type="Gene3D" id="1.10.357.140">
    <property type="entry name" value="UbiA prenyltransferase"/>
    <property type="match status" value="1"/>
</dbReference>
<evidence type="ECO:0000256" key="3">
    <source>
        <dbReference type="ARBA" id="ARBA00005985"/>
    </source>
</evidence>
<feature type="transmembrane region" description="Helical" evidence="11">
    <location>
        <begin position="91"/>
        <end position="113"/>
    </location>
</feature>
<name>A0A318H0H6_9BURK</name>
<dbReference type="GO" id="GO:0006744">
    <property type="term" value="P:ubiquinone biosynthetic process"/>
    <property type="evidence" value="ECO:0007669"/>
    <property type="project" value="UniProtKB-UniRule"/>
</dbReference>
<dbReference type="InterPro" id="IPR000537">
    <property type="entry name" value="UbiA_prenyltransferase"/>
</dbReference>
<keyword evidence="14" id="KW-1185">Reference proteome</keyword>
<keyword evidence="11" id="KW-0460">Magnesium</keyword>
<feature type="transmembrane region" description="Helical" evidence="11">
    <location>
        <begin position="236"/>
        <end position="253"/>
    </location>
</feature>